<comment type="caution">
    <text evidence="1">The sequence shown here is derived from an EMBL/GenBank/DDBJ whole genome shotgun (WGS) entry which is preliminary data.</text>
</comment>
<reference evidence="1" key="1">
    <citation type="journal article" date="2019" name="Sci. Rep.">
        <title>Draft genome of Tanacetum cinerariifolium, the natural source of mosquito coil.</title>
        <authorList>
            <person name="Yamashiro T."/>
            <person name="Shiraishi A."/>
            <person name="Satake H."/>
            <person name="Nakayama K."/>
        </authorList>
    </citation>
    <scope>NUCLEOTIDE SEQUENCE</scope>
</reference>
<protein>
    <submittedName>
        <fullName evidence="1">Uncharacterized protein</fullName>
    </submittedName>
</protein>
<evidence type="ECO:0000313" key="1">
    <source>
        <dbReference type="EMBL" id="GEU51912.1"/>
    </source>
</evidence>
<organism evidence="1">
    <name type="scientific">Tanacetum cinerariifolium</name>
    <name type="common">Dalmatian daisy</name>
    <name type="synonym">Chrysanthemum cinerariifolium</name>
    <dbReference type="NCBI Taxonomy" id="118510"/>
    <lineage>
        <taxon>Eukaryota</taxon>
        <taxon>Viridiplantae</taxon>
        <taxon>Streptophyta</taxon>
        <taxon>Embryophyta</taxon>
        <taxon>Tracheophyta</taxon>
        <taxon>Spermatophyta</taxon>
        <taxon>Magnoliopsida</taxon>
        <taxon>eudicotyledons</taxon>
        <taxon>Gunneridae</taxon>
        <taxon>Pentapetalae</taxon>
        <taxon>asterids</taxon>
        <taxon>campanulids</taxon>
        <taxon>Asterales</taxon>
        <taxon>Asteraceae</taxon>
        <taxon>Asteroideae</taxon>
        <taxon>Anthemideae</taxon>
        <taxon>Anthemidinae</taxon>
        <taxon>Tanacetum</taxon>
    </lineage>
</organism>
<accession>A0A6L2KTI4</accession>
<dbReference type="AlphaFoldDB" id="A0A6L2KTI4"/>
<proteinExistence type="predicted"/>
<name>A0A6L2KTI4_TANCI</name>
<sequence length="237" mass="27459">MILDVATPVIEKNVTKSLEDAVLTRSSSQPQGVEMKEAKIKTPLLDQTDGRKEENQVKMLSQLEIQNLRKRSLQVPLKTPPNLNISLPVSLSMQRIQVILLKIQASNKIKSSSRETMMNNLMTRRLPKLTGSRNPSDLQLLILIRDRRKRLTLVDELHKFSDGTLNDVQSALRDIDVGIRMEFLPMRKWSNLNKKRARVMVQDIDKQLYQKRLMRNLEKFVGGRIYGHDLRLLERKI</sequence>
<dbReference type="EMBL" id="BKCJ010002937">
    <property type="protein sequence ID" value="GEU51912.1"/>
    <property type="molecule type" value="Genomic_DNA"/>
</dbReference>
<gene>
    <name evidence="1" type="ORF">Tci_023890</name>
</gene>